<reference evidence="20 21" key="1">
    <citation type="journal article" date="2020" name="Cell">
        <title>Large-Scale Comparative Analyses of Tick Genomes Elucidate Their Genetic Diversity and Vector Capacities.</title>
        <authorList>
            <consortium name="Tick Genome and Microbiome Consortium (TIGMIC)"/>
            <person name="Jia N."/>
            <person name="Wang J."/>
            <person name="Shi W."/>
            <person name="Du L."/>
            <person name="Sun Y."/>
            <person name="Zhan W."/>
            <person name="Jiang J.F."/>
            <person name="Wang Q."/>
            <person name="Zhang B."/>
            <person name="Ji P."/>
            <person name="Bell-Sakyi L."/>
            <person name="Cui X.M."/>
            <person name="Yuan T.T."/>
            <person name="Jiang B.G."/>
            <person name="Yang W.F."/>
            <person name="Lam T.T."/>
            <person name="Chang Q.C."/>
            <person name="Ding S.J."/>
            <person name="Wang X.J."/>
            <person name="Zhu J.G."/>
            <person name="Ruan X.D."/>
            <person name="Zhao L."/>
            <person name="Wei J.T."/>
            <person name="Ye R.Z."/>
            <person name="Que T.C."/>
            <person name="Du C.H."/>
            <person name="Zhou Y.H."/>
            <person name="Cheng J.X."/>
            <person name="Dai P.F."/>
            <person name="Guo W.B."/>
            <person name="Han X.H."/>
            <person name="Huang E.J."/>
            <person name="Li L.F."/>
            <person name="Wei W."/>
            <person name="Gao Y.C."/>
            <person name="Liu J.Z."/>
            <person name="Shao H.Z."/>
            <person name="Wang X."/>
            <person name="Wang C.C."/>
            <person name="Yang T.C."/>
            <person name="Huo Q.B."/>
            <person name="Li W."/>
            <person name="Chen H.Y."/>
            <person name="Chen S.E."/>
            <person name="Zhou L.G."/>
            <person name="Ni X.B."/>
            <person name="Tian J.H."/>
            <person name="Sheng Y."/>
            <person name="Liu T."/>
            <person name="Pan Y.S."/>
            <person name="Xia L.Y."/>
            <person name="Li J."/>
            <person name="Zhao F."/>
            <person name="Cao W.C."/>
        </authorList>
    </citation>
    <scope>NUCLEOTIDE SEQUENCE [LARGE SCALE GENOMIC DNA]</scope>
    <source>
        <strain evidence="20">HaeL-2018</strain>
    </source>
</reference>
<evidence type="ECO:0000256" key="1">
    <source>
        <dbReference type="ARBA" id="ARBA00004323"/>
    </source>
</evidence>
<accession>A0A9J6GZZ9</accession>
<name>A0A9J6GZZ9_HAELO</name>
<feature type="domain" description="Partial AB-hydrolase lipase" evidence="19">
    <location>
        <begin position="77"/>
        <end position="136"/>
    </location>
</feature>
<keyword evidence="7 17" id="KW-0479">Metal-binding</keyword>
<dbReference type="Pfam" id="PF04083">
    <property type="entry name" value="Abhydro_lipase"/>
    <property type="match status" value="1"/>
</dbReference>
<evidence type="ECO:0000256" key="15">
    <source>
        <dbReference type="ARBA" id="ARBA00041712"/>
    </source>
</evidence>
<evidence type="ECO:0000256" key="14">
    <source>
        <dbReference type="ARBA" id="ARBA00038949"/>
    </source>
</evidence>
<feature type="chain" id="PRO_5039920286" description="Alpha-1,3-mannosyl-glycoprotein 2-beta-N-acetylglucosaminyltransferase" evidence="18">
    <location>
        <begin position="28"/>
        <end position="557"/>
    </location>
</feature>
<keyword evidence="4 17" id="KW-0328">Glycosyltransferase</keyword>
<dbReference type="FunFam" id="3.90.550.10:FF:000252">
    <property type="entry name" value="Protein O-linked-mannose beta-1,2-N-acetylglucosaminyltransferase 1"/>
    <property type="match status" value="1"/>
</dbReference>
<protein>
    <recommendedName>
        <fullName evidence="14 17">Alpha-1,3-mannosyl-glycoprotein 2-beta-N-acetylglucosaminyltransferase</fullName>
        <shortName evidence="17">GNT-I</shortName>
        <shortName evidence="17">GlcNAc-T I</shortName>
        <ecNumber evidence="14 17">2.4.1.101</ecNumber>
    </recommendedName>
    <alternativeName>
        <fullName evidence="15 17">N-glycosyl-oligosaccharide-glycoprotein N-acetylglucosaminyltransferase I</fullName>
    </alternativeName>
</protein>
<dbReference type="GO" id="GO:0000139">
    <property type="term" value="C:Golgi membrane"/>
    <property type="evidence" value="ECO:0007669"/>
    <property type="project" value="UniProtKB-SubCell"/>
</dbReference>
<dbReference type="EMBL" id="JABSTR010000010">
    <property type="protein sequence ID" value="KAH9380635.1"/>
    <property type="molecule type" value="Genomic_DNA"/>
</dbReference>
<evidence type="ECO:0000256" key="8">
    <source>
        <dbReference type="ARBA" id="ARBA00022968"/>
    </source>
</evidence>
<evidence type="ECO:0000256" key="3">
    <source>
        <dbReference type="ARBA" id="ARBA00006492"/>
    </source>
</evidence>
<evidence type="ECO:0000259" key="19">
    <source>
        <dbReference type="Pfam" id="PF04083"/>
    </source>
</evidence>
<keyword evidence="9" id="KW-1133">Transmembrane helix</keyword>
<comment type="catalytic activity">
    <reaction evidence="16 17">
        <text>N(4)-(alpha-D-Man-(1-&gt;3)-[alpha-D-Man-(1-&gt;3)-[alpha-D-Man-(1-&gt;6)]-alpha-D-Man-(1-&gt;6)]-beta-D-Man-(1-&gt;4)-beta-D-GlcNAc-(1-&gt;4)-beta-D-GlcNAc)-L-asparaginyl-[protein] (N-glucan mannose isomer 5A1,2) + UDP-N-acetyl-alpha-D-glucosamine = N(4)-{beta-D-GlcNAc-(1-&gt;2)-alpha-D-Man-(1-&gt;3)-[alpha-D-Man-(1-&gt;3)-[alpha-D-Man-(1-&gt;6)]-alpha-D-Man-(1-&gt;6)]-beta-D-Man-(1-&gt;4)-beta-D-GlcNAc-(1-&gt;4)-beta-D-GlcNAc}-L-asparaginyl-[protein] + UDP + H(+)</text>
        <dbReference type="Rhea" id="RHEA:11456"/>
        <dbReference type="Rhea" id="RHEA-COMP:14367"/>
        <dbReference type="Rhea" id="RHEA-COMP:14368"/>
        <dbReference type="ChEBI" id="CHEBI:15378"/>
        <dbReference type="ChEBI" id="CHEBI:57705"/>
        <dbReference type="ChEBI" id="CHEBI:58223"/>
        <dbReference type="ChEBI" id="CHEBI:59087"/>
        <dbReference type="ChEBI" id="CHEBI:60625"/>
        <dbReference type="EC" id="2.4.1.101"/>
    </reaction>
</comment>
<comment type="pathway">
    <text evidence="2 17">Protein modification; protein glycosylation.</text>
</comment>
<sequence>MATEMSSPASMSCLVLLAVLVLPGVIGSDRARREPPPPLSRLIPDLLIGSVRTVLDFPSELANFYTGADPDRCTEIDELIKSKGYPFERHSVVTDDGYIIEMHRIPHGRGPCKDPCHRQPILLMSGLLGDSTNYVLDFPKQSIGPTDHSQFAKQVSQNHRQEHVRSQVNALDQDVHSLLSSNEEVIDRLRWWKKQIEDSKRGKEVIATLVLACDRVSVKRTLDQVIKYRPSPERFPVIISQDGYHEETSTLLRQYQQEHGFIFIQQPDQTVLTGGMKANFNIEGYYRIARHYKWALGQVFDRFKHTAVIVLEDDLDIAPDLYEYFASLLPLLREDPSLFCISAYNDNGKPWQISRSPDMLHRTDFFSGLGWLLTRELWQEIGHRWPKSFWDDWMRLAEQRRGRACIRPEVSRTRTFGESGVSWGQFFDAYLKDVHLNDVFVQFSSMDLSYLRQRRYDQAFVATVLESRLYSLDDLKGGRVTQSPARITYNNETIFENIADFLGIMKDFKEGVPRTAYKGVVSTYHKGIRLFLVPEPWEFLPRVDTTGDKSFERRAIR</sequence>
<keyword evidence="10 17" id="KW-0333">Golgi apparatus</keyword>
<comment type="similarity">
    <text evidence="3 17">Belongs to the glycosyltransferase 13 family.</text>
</comment>
<evidence type="ECO:0000256" key="5">
    <source>
        <dbReference type="ARBA" id="ARBA00022679"/>
    </source>
</evidence>
<dbReference type="Gene3D" id="3.10.180.20">
    <property type="entry name" value="N-Acetylglucosaminyltransferase I, Domain 2"/>
    <property type="match status" value="1"/>
</dbReference>
<keyword evidence="21" id="KW-1185">Reference proteome</keyword>
<evidence type="ECO:0000256" key="17">
    <source>
        <dbReference type="RuleBase" id="RU368119"/>
    </source>
</evidence>
<dbReference type="EC" id="2.4.1.101" evidence="14 17"/>
<dbReference type="SUPFAM" id="SSF53448">
    <property type="entry name" value="Nucleotide-diphospho-sugar transferases"/>
    <property type="match status" value="1"/>
</dbReference>
<keyword evidence="11" id="KW-0472">Membrane</keyword>
<keyword evidence="5" id="KW-0808">Transferase</keyword>
<evidence type="ECO:0000256" key="16">
    <source>
        <dbReference type="ARBA" id="ARBA00049421"/>
    </source>
</evidence>
<comment type="caution">
    <text evidence="20">The sequence shown here is derived from an EMBL/GenBank/DDBJ whole genome shotgun (WGS) entry which is preliminary data.</text>
</comment>
<dbReference type="Pfam" id="PF03071">
    <property type="entry name" value="GNT-I"/>
    <property type="match status" value="1"/>
</dbReference>
<evidence type="ECO:0000256" key="4">
    <source>
        <dbReference type="ARBA" id="ARBA00022676"/>
    </source>
</evidence>
<keyword evidence="6" id="KW-0812">Transmembrane</keyword>
<organism evidence="20 21">
    <name type="scientific">Haemaphysalis longicornis</name>
    <name type="common">Bush tick</name>
    <dbReference type="NCBI Taxonomy" id="44386"/>
    <lineage>
        <taxon>Eukaryota</taxon>
        <taxon>Metazoa</taxon>
        <taxon>Ecdysozoa</taxon>
        <taxon>Arthropoda</taxon>
        <taxon>Chelicerata</taxon>
        <taxon>Arachnida</taxon>
        <taxon>Acari</taxon>
        <taxon>Parasitiformes</taxon>
        <taxon>Ixodida</taxon>
        <taxon>Ixodoidea</taxon>
        <taxon>Ixodidae</taxon>
        <taxon>Haemaphysalinae</taxon>
        <taxon>Haemaphysalis</taxon>
    </lineage>
</organism>
<dbReference type="OrthoDB" id="440755at2759"/>
<keyword evidence="8 17" id="KW-0735">Signal-anchor</keyword>
<evidence type="ECO:0000313" key="20">
    <source>
        <dbReference type="EMBL" id="KAH9380635.1"/>
    </source>
</evidence>
<dbReference type="SUPFAM" id="SSF53474">
    <property type="entry name" value="alpha/beta-Hydrolases"/>
    <property type="match status" value="1"/>
</dbReference>
<comment type="subcellular location">
    <subcellularLocation>
        <location evidence="1 17">Golgi apparatus membrane</location>
        <topology evidence="1 17">Single-pass type II membrane protein</topology>
    </subcellularLocation>
</comment>
<dbReference type="InterPro" id="IPR006693">
    <property type="entry name" value="AB_hydrolase_lipase"/>
</dbReference>
<evidence type="ECO:0000256" key="10">
    <source>
        <dbReference type="ARBA" id="ARBA00023034"/>
    </source>
</evidence>
<keyword evidence="12 17" id="KW-0464">Manganese</keyword>
<proteinExistence type="inferred from homology"/>
<dbReference type="InterPro" id="IPR029058">
    <property type="entry name" value="AB_hydrolase_fold"/>
</dbReference>
<evidence type="ECO:0000256" key="6">
    <source>
        <dbReference type="ARBA" id="ARBA00022692"/>
    </source>
</evidence>
<evidence type="ECO:0000313" key="21">
    <source>
        <dbReference type="Proteomes" id="UP000821853"/>
    </source>
</evidence>
<dbReference type="GO" id="GO:0006629">
    <property type="term" value="P:lipid metabolic process"/>
    <property type="evidence" value="ECO:0007669"/>
    <property type="project" value="InterPro"/>
</dbReference>
<feature type="signal peptide" evidence="18">
    <location>
        <begin position="1"/>
        <end position="27"/>
    </location>
</feature>
<dbReference type="GO" id="GO:0006487">
    <property type="term" value="P:protein N-linked glycosylation"/>
    <property type="evidence" value="ECO:0007669"/>
    <property type="project" value="TreeGrafter"/>
</dbReference>
<dbReference type="AlphaFoldDB" id="A0A9J6GZZ9"/>
<evidence type="ECO:0000256" key="2">
    <source>
        <dbReference type="ARBA" id="ARBA00004922"/>
    </source>
</evidence>
<dbReference type="InterPro" id="IPR029044">
    <property type="entry name" value="Nucleotide-diphossugar_trans"/>
</dbReference>
<dbReference type="Proteomes" id="UP000821853">
    <property type="component" value="Chromosome 8"/>
</dbReference>
<dbReference type="PANTHER" id="PTHR10468:SF0">
    <property type="entry name" value="ALPHA-1,3-MANNOSYL-GLYCOPROTEIN 2-BETA-N-ACETYLGLUCOSAMINYLTRANSFERASE"/>
    <property type="match status" value="1"/>
</dbReference>
<evidence type="ECO:0000256" key="18">
    <source>
        <dbReference type="SAM" id="SignalP"/>
    </source>
</evidence>
<dbReference type="Gene3D" id="3.90.550.10">
    <property type="entry name" value="Spore Coat Polysaccharide Biosynthesis Protein SpsA, Chain A"/>
    <property type="match status" value="1"/>
</dbReference>
<dbReference type="InterPro" id="IPR052261">
    <property type="entry name" value="Glycosyltransferase_13"/>
</dbReference>
<keyword evidence="18" id="KW-0732">Signal</keyword>
<evidence type="ECO:0000256" key="13">
    <source>
        <dbReference type="ARBA" id="ARBA00037706"/>
    </source>
</evidence>
<comment type="function">
    <text evidence="13 17">Initiates complex N-linked carbohydrate formation. Essential for the conversion of high-mannose to hybrid and complex N-glycans.</text>
</comment>
<dbReference type="VEuPathDB" id="VectorBase:HLOH_049168"/>
<comment type="cofactor">
    <cofactor evidence="17">
        <name>Mn(2+)</name>
        <dbReference type="ChEBI" id="CHEBI:29035"/>
    </cofactor>
    <text evidence="17">The cofactor is mostly bound to the substrate.</text>
</comment>
<dbReference type="InterPro" id="IPR004139">
    <property type="entry name" value="Glyco_trans_13"/>
</dbReference>
<dbReference type="PANTHER" id="PTHR10468">
    <property type="entry name" value="PROTEIN O-LINKED-MANNOSE BETA-1,2-N-ACETYLGLUCOSAMINYLTRANSFERASE 1/ALPHA-1,3-MANNOSYL-GLYCOPROTEIN 2-BETA-N-ACETYLGLUCOSAMINYLTRANSFERASE"/>
    <property type="match status" value="1"/>
</dbReference>
<dbReference type="Gene3D" id="3.40.50.1820">
    <property type="entry name" value="alpha/beta hydrolase"/>
    <property type="match status" value="1"/>
</dbReference>
<gene>
    <name evidence="20" type="ORF">HPB48_020904</name>
</gene>
<dbReference type="GO" id="GO:0003827">
    <property type="term" value="F:alpha-1,3-mannosylglycoprotein 2-beta-N-acetylglucosaminyltransferase activity"/>
    <property type="evidence" value="ECO:0007669"/>
    <property type="project" value="UniProtKB-UniRule"/>
</dbReference>
<evidence type="ECO:0000256" key="11">
    <source>
        <dbReference type="ARBA" id="ARBA00023136"/>
    </source>
</evidence>
<evidence type="ECO:0000256" key="9">
    <source>
        <dbReference type="ARBA" id="ARBA00022989"/>
    </source>
</evidence>
<evidence type="ECO:0000256" key="7">
    <source>
        <dbReference type="ARBA" id="ARBA00022723"/>
    </source>
</evidence>
<dbReference type="GO" id="GO:0030145">
    <property type="term" value="F:manganese ion binding"/>
    <property type="evidence" value="ECO:0007669"/>
    <property type="project" value="UniProtKB-UniRule"/>
</dbReference>
<evidence type="ECO:0000256" key="12">
    <source>
        <dbReference type="ARBA" id="ARBA00023211"/>
    </source>
</evidence>